<dbReference type="InterPro" id="IPR046816">
    <property type="entry name" value="MmeI_Mtase"/>
</dbReference>
<dbReference type="InterPro" id="IPR046817">
    <property type="entry name" value="MmeI_N"/>
</dbReference>
<dbReference type="PANTHER" id="PTHR33841">
    <property type="entry name" value="DNA METHYLTRANSFERASE YEEA-RELATED"/>
    <property type="match status" value="1"/>
</dbReference>
<feature type="domain" description="MmeI-like N-terminal" evidence="5">
    <location>
        <begin position="15"/>
        <end position="158"/>
    </location>
</feature>
<keyword evidence="11" id="KW-1185">Reference proteome</keyword>
<evidence type="ECO:0000259" key="6">
    <source>
        <dbReference type="Pfam" id="PF20465"/>
    </source>
</evidence>
<dbReference type="RefSeq" id="WP_404319212.1">
    <property type="nucleotide sequence ID" value="NZ_JAUIYO010000024.1"/>
</dbReference>
<dbReference type="Pfam" id="PF20467">
    <property type="entry name" value="MmeI_C"/>
    <property type="match status" value="1"/>
</dbReference>
<dbReference type="Proteomes" id="UP001619911">
    <property type="component" value="Unassembled WGS sequence"/>
</dbReference>
<dbReference type="InterPro" id="IPR046820">
    <property type="entry name" value="MmeI_TRD"/>
</dbReference>
<proteinExistence type="predicted"/>
<evidence type="ECO:0000259" key="7">
    <source>
        <dbReference type="Pfam" id="PF20466"/>
    </source>
</evidence>
<dbReference type="SUPFAM" id="SSF53335">
    <property type="entry name" value="S-adenosyl-L-methionine-dependent methyltransferases"/>
    <property type="match status" value="1"/>
</dbReference>
<dbReference type="InterPro" id="IPR046818">
    <property type="entry name" value="MmeI_C"/>
</dbReference>
<comment type="catalytic activity">
    <reaction evidence="4">
        <text>a 2'-deoxyadenosine in DNA + S-adenosyl-L-methionine = an N(6)-methyl-2'-deoxyadenosine in DNA + S-adenosyl-L-homocysteine + H(+)</text>
        <dbReference type="Rhea" id="RHEA:15197"/>
        <dbReference type="Rhea" id="RHEA-COMP:12418"/>
        <dbReference type="Rhea" id="RHEA-COMP:12419"/>
        <dbReference type="ChEBI" id="CHEBI:15378"/>
        <dbReference type="ChEBI" id="CHEBI:57856"/>
        <dbReference type="ChEBI" id="CHEBI:59789"/>
        <dbReference type="ChEBI" id="CHEBI:90615"/>
        <dbReference type="ChEBI" id="CHEBI:90616"/>
        <dbReference type="EC" id="2.1.1.72"/>
    </reaction>
</comment>
<dbReference type="Pfam" id="PF20465">
    <property type="entry name" value="MmeI_hel"/>
    <property type="match status" value="1"/>
</dbReference>
<dbReference type="InterPro" id="IPR050953">
    <property type="entry name" value="N4_N6_ade-DNA_methylase"/>
</dbReference>
<dbReference type="GO" id="GO:0032259">
    <property type="term" value="P:methylation"/>
    <property type="evidence" value="ECO:0007669"/>
    <property type="project" value="UniProtKB-KW"/>
</dbReference>
<gene>
    <name evidence="10" type="ORF">QYG89_16295</name>
</gene>
<keyword evidence="3" id="KW-0808">Transferase</keyword>
<evidence type="ECO:0000259" key="5">
    <source>
        <dbReference type="Pfam" id="PF20464"/>
    </source>
</evidence>
<feature type="domain" description="MmeI-like DNA-methyltransferase" evidence="9">
    <location>
        <begin position="318"/>
        <end position="579"/>
    </location>
</feature>
<evidence type="ECO:0000256" key="1">
    <source>
        <dbReference type="ARBA" id="ARBA00011900"/>
    </source>
</evidence>
<sequence>MAIIDLEDKIVEIVNQEDHSDFLYELLDVYDIPRATITRLKNGNQNLTKRAGEVHLKNKVWFKEAKKGKLFEGFVEVEQQVEALSAKPRYLLVTDFDGILAKDTKTLGAIDIKFEELPQHFDFFLGWKGIEKVDFEKENPADIKAAERFARLYDVLRKENKITDNNKGLDLFLIRLLFCLFAEDTDIFIRKSFSNAIKTLTEGDGSDLNKFFTDLFGVLDKTERDDVPFYLKEFPYVNGQLFTEPHEDLNFSTKSRKLILECGELLNWAKINPDIFGSMIQAVASEESRSHLGMHYTSVPNIMKVIKPLFLDDLYEEFEKAYNSMDKLNLLYERIGKIKFFDPACGSGNFLIITYKELRRLEIKILLRQRELSEYIMYLPSVTLDQFYGIEIDDFAHDVAKLSLWIAEHQMNMELEEIFNDKVRATLPLQSAGEILCANALHVDWNEVCPHSKDEEVYLFGNPPYLGAKRQNMKHKQDLESIFSDIKNYKMLDYISGWFFLGSKYISKSKAQLAFVSTNSISQGEQVSILWPSLFEHGVEISFAHTSFKWNNNAKNNAGVIVVVIGLNARDIINKQKSLFLEDSVQLVDNITPYLTQGSNVLVYSAKDSISNLPKLTFGSMPNDGGNLLLTREEYPEFLLKNPGAEKYIRKFVGSDEFINGDYRYCIWIEPNEVAEAIKYPSIKQRVEKVRDTRLNSKRASTKKLAEKPYSFGEVRHKDLTAIVVPSHSSENRSYIPMGLANADIILSNANFVIYGADIYLLGILLSRMHMAWVKAVAGRIKSDYRYTAGLCYNTFPVPELSTRRKNEIEEATFEILDLREELGGTLADLYNSERMPADLKLAHEKLDGIVDRVYRQKVFESDKERLEILLKMYQEMRER</sequence>
<dbReference type="Pfam" id="PF20466">
    <property type="entry name" value="MmeI_TRD"/>
    <property type="match status" value="1"/>
</dbReference>
<dbReference type="PANTHER" id="PTHR33841:SF1">
    <property type="entry name" value="DNA METHYLTRANSFERASE A"/>
    <property type="match status" value="1"/>
</dbReference>
<dbReference type="Pfam" id="PF20473">
    <property type="entry name" value="MmeI_Mtase"/>
    <property type="match status" value="1"/>
</dbReference>
<feature type="domain" description="MmeI-like helicase spacer" evidence="6">
    <location>
        <begin position="169"/>
        <end position="242"/>
    </location>
</feature>
<dbReference type="Gene3D" id="3.40.50.150">
    <property type="entry name" value="Vaccinia Virus protein VP39"/>
    <property type="match status" value="1"/>
</dbReference>
<dbReference type="Pfam" id="PF20464">
    <property type="entry name" value="MmeI_N"/>
    <property type="match status" value="1"/>
</dbReference>
<keyword evidence="2 10" id="KW-0489">Methyltransferase</keyword>
<comment type="caution">
    <text evidence="10">The sequence shown here is derived from an EMBL/GenBank/DDBJ whole genome shotgun (WGS) entry which is preliminary data.</text>
</comment>
<organism evidence="10 11">
    <name type="scientific">Bacillus lumedeiriae</name>
    <dbReference type="NCBI Taxonomy" id="3058829"/>
    <lineage>
        <taxon>Bacteria</taxon>
        <taxon>Bacillati</taxon>
        <taxon>Bacillota</taxon>
        <taxon>Bacilli</taxon>
        <taxon>Bacillales</taxon>
        <taxon>Bacillaceae</taxon>
        <taxon>Bacillus</taxon>
    </lineage>
</organism>
<accession>A0ABW8IDG5</accession>
<dbReference type="GO" id="GO:0008168">
    <property type="term" value="F:methyltransferase activity"/>
    <property type="evidence" value="ECO:0007669"/>
    <property type="project" value="UniProtKB-KW"/>
</dbReference>
<evidence type="ECO:0000313" key="11">
    <source>
        <dbReference type="Proteomes" id="UP001619911"/>
    </source>
</evidence>
<feature type="domain" description="MmeI-like C-terminal" evidence="8">
    <location>
        <begin position="804"/>
        <end position="878"/>
    </location>
</feature>
<evidence type="ECO:0000259" key="8">
    <source>
        <dbReference type="Pfam" id="PF20467"/>
    </source>
</evidence>
<dbReference type="InterPro" id="IPR029063">
    <property type="entry name" value="SAM-dependent_MTases_sf"/>
</dbReference>
<name>A0ABW8IDG5_9BACI</name>
<evidence type="ECO:0000256" key="2">
    <source>
        <dbReference type="ARBA" id="ARBA00022603"/>
    </source>
</evidence>
<evidence type="ECO:0000256" key="4">
    <source>
        <dbReference type="ARBA" id="ARBA00047942"/>
    </source>
</evidence>
<dbReference type="EMBL" id="JAUIYO010000024">
    <property type="protein sequence ID" value="MFK2827184.1"/>
    <property type="molecule type" value="Genomic_DNA"/>
</dbReference>
<protein>
    <recommendedName>
        <fullName evidence="1">site-specific DNA-methyltransferase (adenine-specific)</fullName>
        <ecNumber evidence="1">2.1.1.72</ecNumber>
    </recommendedName>
</protein>
<reference evidence="10 11" key="1">
    <citation type="submission" date="2023-07" db="EMBL/GenBank/DDBJ databases">
        <title>Bacillus lucianemedeirus sp. nov, a new species isolated from an immunobiological production facility.</title>
        <authorList>
            <person name="Costa L.V."/>
            <person name="Miranda R.V.S.L."/>
            <person name="Brandao M.L.L."/>
            <person name="Reis C.M.F."/>
            <person name="Frazao A.M."/>
            <person name="Cruz F.V."/>
            <person name="Baio P.V.P."/>
            <person name="Veras J.F.C."/>
            <person name="Ramos J.N."/>
            <person name="Vieira V."/>
        </authorList>
    </citation>
    <scope>NUCLEOTIDE SEQUENCE [LARGE SCALE GENOMIC DNA]</scope>
    <source>
        <strain evidence="10 11">B190/17</strain>
    </source>
</reference>
<dbReference type="InterPro" id="IPR046819">
    <property type="entry name" value="MmeI_hel"/>
</dbReference>
<dbReference type="EC" id="2.1.1.72" evidence="1"/>
<evidence type="ECO:0000313" key="10">
    <source>
        <dbReference type="EMBL" id="MFK2827184.1"/>
    </source>
</evidence>
<feature type="domain" description="MmeI-like target recognition" evidence="7">
    <location>
        <begin position="598"/>
        <end position="801"/>
    </location>
</feature>
<evidence type="ECO:0000256" key="3">
    <source>
        <dbReference type="ARBA" id="ARBA00022679"/>
    </source>
</evidence>
<evidence type="ECO:0000259" key="9">
    <source>
        <dbReference type="Pfam" id="PF20473"/>
    </source>
</evidence>